<evidence type="ECO:0000313" key="4">
    <source>
        <dbReference type="Proteomes" id="UP000006727"/>
    </source>
</evidence>
<dbReference type="KEGG" id="ppp:112291650"/>
<dbReference type="Gramene" id="Pp3c14_5830V3.1">
    <property type="protein sequence ID" value="Pp3c14_5830V3.1"/>
    <property type="gene ID" value="Pp3c14_5830"/>
</dbReference>
<feature type="region of interest" description="Disordered" evidence="1">
    <location>
        <begin position="700"/>
        <end position="725"/>
    </location>
</feature>
<dbReference type="Gramene" id="Pp3c14_5830V3.3">
    <property type="protein sequence ID" value="Pp3c14_5830V3.3"/>
    <property type="gene ID" value="Pp3c14_5830"/>
</dbReference>
<evidence type="ECO:0000313" key="2">
    <source>
        <dbReference type="EMBL" id="PNR40676.1"/>
    </source>
</evidence>
<sequence length="725" mass="83108">MAFEESVPETGSWDFREIWLRDESDDPKSRTYCVDYHVGCMEQPSIERLVERVNQMHSSLDTECAELQTHAANALKAEVERDWESSFQEYRKFIEVLGRVGYDEFGTKSFRLYADYVWVEAWAAIPLALHNQIRLGNYDLAVNVFGHLRASRNGVMSERLPMNAYASIDQHIRVIDWETSYMLKGRGQEGLAQILAERAVRDFRPRWYLHDEIPAEATLCHLLGNQHRKFGQYETAMKWRSELRKWVECNELSVDAEVEITLSDAFLLCDMDNFSAASHELLKLKQRISDADMDNVHLRRVLHVDNAWWQCRRHLALHQGLQDSEPAAHSGRFNKADYETTAFSVCSATYARSNGFEFTRFMQEVSECMSCMDDFPDSVRMIENIFTVTSKASSTSSSQVHITDFYFDIPTGQTRIGDTLLHEAFAHVQTIVSGTFVAAASARVLPEDFGIQLENSGIQLEKLRDSATMGLQAESYNFWHGAFFCYRNFLEALVSRCDLPPPGSYLRHAYQTLFIWAALPYALTYHTQLKDYEHSIWLLRIIQLVMDGIVSGPWLGGFVPGVTKAAYVAVELQVRMAAWEWSWALIEEGMVDKSDMLRKMATRNFPNQFLVLPPQLGMDDEDRAKVSLCELLHNLYCDVGDYEEAGAWEAKFSDYVHRFLGMPMSEPHWQRVAGRVLLIDPKTPAYPRITHVPTCIRFANPPPRSSGSSTPERMFNANPNNSLIF</sequence>
<dbReference type="Proteomes" id="UP000006727">
    <property type="component" value="Chromosome 14"/>
</dbReference>
<dbReference type="OrthoDB" id="10339898at2759"/>
<gene>
    <name evidence="3" type="primary">LOC112291650</name>
    <name evidence="2" type="ORF">PHYPA_018079</name>
</gene>
<proteinExistence type="predicted"/>
<name>A0A2K1JHA3_PHYPA</name>
<evidence type="ECO:0000313" key="3">
    <source>
        <dbReference type="EnsemblPlants" id="Pp3c14_5830V3.1"/>
    </source>
</evidence>
<dbReference type="EnsemblPlants" id="Pp3c14_5830V3.2">
    <property type="protein sequence ID" value="Pp3c14_5830V3.2"/>
    <property type="gene ID" value="Pp3c14_5830"/>
</dbReference>
<reference evidence="2 4" key="1">
    <citation type="journal article" date="2008" name="Science">
        <title>The Physcomitrella genome reveals evolutionary insights into the conquest of land by plants.</title>
        <authorList>
            <person name="Rensing S."/>
            <person name="Lang D."/>
            <person name="Zimmer A."/>
            <person name="Terry A."/>
            <person name="Salamov A."/>
            <person name="Shapiro H."/>
            <person name="Nishiyama T."/>
            <person name="Perroud P.-F."/>
            <person name="Lindquist E."/>
            <person name="Kamisugi Y."/>
            <person name="Tanahashi T."/>
            <person name="Sakakibara K."/>
            <person name="Fujita T."/>
            <person name="Oishi K."/>
            <person name="Shin-I T."/>
            <person name="Kuroki Y."/>
            <person name="Toyoda A."/>
            <person name="Suzuki Y."/>
            <person name="Hashimoto A."/>
            <person name="Yamaguchi K."/>
            <person name="Sugano A."/>
            <person name="Kohara Y."/>
            <person name="Fujiyama A."/>
            <person name="Anterola A."/>
            <person name="Aoki S."/>
            <person name="Ashton N."/>
            <person name="Barbazuk W.B."/>
            <person name="Barker E."/>
            <person name="Bennetzen J."/>
            <person name="Bezanilla M."/>
            <person name="Blankenship R."/>
            <person name="Cho S.H."/>
            <person name="Dutcher S."/>
            <person name="Estelle M."/>
            <person name="Fawcett J.A."/>
            <person name="Gundlach H."/>
            <person name="Hanada K."/>
            <person name="Heyl A."/>
            <person name="Hicks K.A."/>
            <person name="Hugh J."/>
            <person name="Lohr M."/>
            <person name="Mayer K."/>
            <person name="Melkozernov A."/>
            <person name="Murata T."/>
            <person name="Nelson D."/>
            <person name="Pils B."/>
            <person name="Prigge M."/>
            <person name="Reiss B."/>
            <person name="Renner T."/>
            <person name="Rombauts S."/>
            <person name="Rushton P."/>
            <person name="Sanderfoot A."/>
            <person name="Schween G."/>
            <person name="Shiu S.-H."/>
            <person name="Stueber K."/>
            <person name="Theodoulou F.L."/>
            <person name="Tu H."/>
            <person name="Van de Peer Y."/>
            <person name="Verrier P.J."/>
            <person name="Waters E."/>
            <person name="Wood A."/>
            <person name="Yang L."/>
            <person name="Cove D."/>
            <person name="Cuming A."/>
            <person name="Hasebe M."/>
            <person name="Lucas S."/>
            <person name="Mishler D.B."/>
            <person name="Reski R."/>
            <person name="Grigoriev I."/>
            <person name="Quatrano R.S."/>
            <person name="Boore J.L."/>
        </authorList>
    </citation>
    <scope>NUCLEOTIDE SEQUENCE [LARGE SCALE GENOMIC DNA]</scope>
    <source>
        <strain evidence="3 4">cv. Gransden 2004</strain>
    </source>
</reference>
<dbReference type="EnsemblPlants" id="Pp3c14_5830V3.1">
    <property type="protein sequence ID" value="Pp3c14_5830V3.1"/>
    <property type="gene ID" value="Pp3c14_5830"/>
</dbReference>
<dbReference type="AlphaFoldDB" id="A0A2K1JHA3"/>
<reference evidence="2 4" key="2">
    <citation type="journal article" date="2018" name="Plant J.">
        <title>The Physcomitrella patens chromosome-scale assembly reveals moss genome structure and evolution.</title>
        <authorList>
            <person name="Lang D."/>
            <person name="Ullrich K.K."/>
            <person name="Murat F."/>
            <person name="Fuchs J."/>
            <person name="Jenkins J."/>
            <person name="Haas F.B."/>
            <person name="Piednoel M."/>
            <person name="Gundlach H."/>
            <person name="Van Bel M."/>
            <person name="Meyberg R."/>
            <person name="Vives C."/>
            <person name="Morata J."/>
            <person name="Symeonidi A."/>
            <person name="Hiss M."/>
            <person name="Muchero W."/>
            <person name="Kamisugi Y."/>
            <person name="Saleh O."/>
            <person name="Blanc G."/>
            <person name="Decker E.L."/>
            <person name="van Gessel N."/>
            <person name="Grimwood J."/>
            <person name="Hayes R.D."/>
            <person name="Graham S.W."/>
            <person name="Gunter L.E."/>
            <person name="McDaniel S.F."/>
            <person name="Hoernstein S.N.W."/>
            <person name="Larsson A."/>
            <person name="Li F.W."/>
            <person name="Perroud P.F."/>
            <person name="Phillips J."/>
            <person name="Ranjan P."/>
            <person name="Rokshar D.S."/>
            <person name="Rothfels C.J."/>
            <person name="Schneider L."/>
            <person name="Shu S."/>
            <person name="Stevenson D.W."/>
            <person name="Thummler F."/>
            <person name="Tillich M."/>
            <person name="Villarreal Aguilar J.C."/>
            <person name="Widiez T."/>
            <person name="Wong G.K."/>
            <person name="Wymore A."/>
            <person name="Zhang Y."/>
            <person name="Zimmer A.D."/>
            <person name="Quatrano R.S."/>
            <person name="Mayer K.F.X."/>
            <person name="Goodstein D."/>
            <person name="Casacuberta J.M."/>
            <person name="Vandepoele K."/>
            <person name="Reski R."/>
            <person name="Cuming A.C."/>
            <person name="Tuskan G.A."/>
            <person name="Maumus F."/>
            <person name="Salse J."/>
            <person name="Schmutz J."/>
            <person name="Rensing S.A."/>
        </authorList>
    </citation>
    <scope>NUCLEOTIDE SEQUENCE [LARGE SCALE GENOMIC DNA]</scope>
    <source>
        <strain evidence="3 4">cv. Gransden 2004</strain>
    </source>
</reference>
<dbReference type="EMBL" id="ABEU02000014">
    <property type="protein sequence ID" value="PNR40676.1"/>
    <property type="molecule type" value="Genomic_DNA"/>
</dbReference>
<dbReference type="RefSeq" id="XP_024395149.1">
    <property type="nucleotide sequence ID" value="XM_024539381.2"/>
</dbReference>
<keyword evidence="4" id="KW-1185">Reference proteome</keyword>
<protein>
    <submittedName>
        <fullName evidence="2 3">Uncharacterized protein</fullName>
    </submittedName>
</protein>
<reference evidence="3" key="3">
    <citation type="submission" date="2020-12" db="UniProtKB">
        <authorList>
            <consortium name="EnsemblPlants"/>
        </authorList>
    </citation>
    <scope>IDENTIFICATION</scope>
</reference>
<dbReference type="EnsemblPlants" id="Pp3c14_5830V3.3">
    <property type="protein sequence ID" value="Pp3c14_5830V3.3"/>
    <property type="gene ID" value="Pp3c14_5830"/>
</dbReference>
<feature type="compositionally biased region" description="Polar residues" evidence="1">
    <location>
        <begin position="705"/>
        <end position="725"/>
    </location>
</feature>
<accession>A0A2K1JHA3</accession>
<dbReference type="Gramene" id="Pp3c14_5830V3.2">
    <property type="protein sequence ID" value="Pp3c14_5830V3.2"/>
    <property type="gene ID" value="Pp3c14_5830"/>
</dbReference>
<dbReference type="PaxDb" id="3218-PP1S150_87V6.1"/>
<evidence type="ECO:0000256" key="1">
    <source>
        <dbReference type="SAM" id="MobiDB-lite"/>
    </source>
</evidence>
<dbReference type="GeneID" id="112291650"/>
<organism evidence="2">
    <name type="scientific">Physcomitrium patens</name>
    <name type="common">Spreading-leaved earth moss</name>
    <name type="synonym">Physcomitrella patens</name>
    <dbReference type="NCBI Taxonomy" id="3218"/>
    <lineage>
        <taxon>Eukaryota</taxon>
        <taxon>Viridiplantae</taxon>
        <taxon>Streptophyta</taxon>
        <taxon>Embryophyta</taxon>
        <taxon>Bryophyta</taxon>
        <taxon>Bryophytina</taxon>
        <taxon>Bryopsida</taxon>
        <taxon>Funariidae</taxon>
        <taxon>Funariales</taxon>
        <taxon>Funariaceae</taxon>
        <taxon>Physcomitrium</taxon>
    </lineage>
</organism>